<dbReference type="OrthoDB" id="10267305at2759"/>
<feature type="compositionally biased region" description="Polar residues" evidence="1">
    <location>
        <begin position="12"/>
        <end position="22"/>
    </location>
</feature>
<dbReference type="eggNOG" id="KOG1869">
    <property type="taxonomic scope" value="Eukaryota"/>
</dbReference>
<dbReference type="HOGENOM" id="CLU_1104263_0_0_1"/>
<gene>
    <name evidence="2" type="ORF">OSTLU_31991</name>
</gene>
<organism evidence="2 3">
    <name type="scientific">Ostreococcus lucimarinus (strain CCE9901)</name>
    <dbReference type="NCBI Taxonomy" id="436017"/>
    <lineage>
        <taxon>Eukaryota</taxon>
        <taxon>Viridiplantae</taxon>
        <taxon>Chlorophyta</taxon>
        <taxon>Mamiellophyceae</taxon>
        <taxon>Mamiellales</taxon>
        <taxon>Bathycoccaceae</taxon>
        <taxon>Ostreococcus</taxon>
    </lineage>
</organism>
<feature type="compositionally biased region" description="Low complexity" evidence="1">
    <location>
        <begin position="84"/>
        <end position="94"/>
    </location>
</feature>
<dbReference type="PANTHER" id="PTHR36562:SF5">
    <property type="entry name" value="SERINE_ARGININE REPETITIVE MATRIX 2"/>
    <property type="match status" value="1"/>
</dbReference>
<feature type="region of interest" description="Disordered" evidence="1">
    <location>
        <begin position="1"/>
        <end position="58"/>
    </location>
</feature>
<dbReference type="GO" id="GO:0005634">
    <property type="term" value="C:nucleus"/>
    <property type="evidence" value="ECO:0007669"/>
    <property type="project" value="TreeGrafter"/>
</dbReference>
<evidence type="ECO:0000313" key="3">
    <source>
        <dbReference type="Proteomes" id="UP000001568"/>
    </source>
</evidence>
<accession>A4RYD6</accession>
<proteinExistence type="predicted"/>
<reference evidence="2 3" key="1">
    <citation type="journal article" date="2007" name="Proc. Natl. Acad. Sci. U.S.A.">
        <title>The tiny eukaryote Ostreococcus provides genomic insights into the paradox of plankton speciation.</title>
        <authorList>
            <person name="Palenik B."/>
            <person name="Grimwood J."/>
            <person name="Aerts A."/>
            <person name="Rouze P."/>
            <person name="Salamov A."/>
            <person name="Putnam N."/>
            <person name="Dupont C."/>
            <person name="Jorgensen R."/>
            <person name="Derelle E."/>
            <person name="Rombauts S."/>
            <person name="Zhou K."/>
            <person name="Otillar R."/>
            <person name="Merchant S.S."/>
            <person name="Podell S."/>
            <person name="Gaasterland T."/>
            <person name="Napoli C."/>
            <person name="Gendler K."/>
            <person name="Manuell A."/>
            <person name="Tai V."/>
            <person name="Vallon O."/>
            <person name="Piganeau G."/>
            <person name="Jancek S."/>
            <person name="Heijde M."/>
            <person name="Jabbari K."/>
            <person name="Bowler C."/>
            <person name="Lohr M."/>
            <person name="Robbens S."/>
            <person name="Werner G."/>
            <person name="Dubchak I."/>
            <person name="Pazour G.J."/>
            <person name="Ren Q."/>
            <person name="Paulsen I."/>
            <person name="Delwiche C."/>
            <person name="Schmutz J."/>
            <person name="Rokhsar D."/>
            <person name="Van de Peer Y."/>
            <person name="Moreau H."/>
            <person name="Grigoriev I.V."/>
        </authorList>
    </citation>
    <scope>NUCLEOTIDE SEQUENCE [LARGE SCALE GENOMIC DNA]</scope>
    <source>
        <strain evidence="2 3">CCE9901</strain>
    </source>
</reference>
<dbReference type="Gramene" id="ABO96660">
    <property type="protein sequence ID" value="ABO96660"/>
    <property type="gene ID" value="OSTLU_31991"/>
</dbReference>
<dbReference type="PANTHER" id="PTHR36562">
    <property type="entry name" value="SERINE/ARGININE REPETITIVE MATRIX 2"/>
    <property type="match status" value="1"/>
</dbReference>
<feature type="compositionally biased region" description="Basic and acidic residues" evidence="1">
    <location>
        <begin position="95"/>
        <end position="193"/>
    </location>
</feature>
<dbReference type="RefSeq" id="XP_001418367.1">
    <property type="nucleotide sequence ID" value="XM_001418330.1"/>
</dbReference>
<dbReference type="KEGG" id="olu:OSTLU_31991"/>
<dbReference type="OMA" id="FKAHQVH"/>
<evidence type="ECO:0000313" key="2">
    <source>
        <dbReference type="EMBL" id="ABO96660.1"/>
    </source>
</evidence>
<feature type="compositionally biased region" description="Basic residues" evidence="1">
    <location>
        <begin position="194"/>
        <end position="206"/>
    </location>
</feature>
<protein>
    <submittedName>
        <fullName evidence="2">Uncharacterized protein</fullName>
    </submittedName>
</protein>
<evidence type="ECO:0000256" key="1">
    <source>
        <dbReference type="SAM" id="MobiDB-lite"/>
    </source>
</evidence>
<dbReference type="CDD" id="cd21372">
    <property type="entry name" value="cwf21_CWC21-like"/>
    <property type="match status" value="1"/>
</dbReference>
<feature type="compositionally biased region" description="Basic and acidic residues" evidence="1">
    <location>
        <begin position="24"/>
        <end position="48"/>
    </location>
</feature>
<sequence>MRNGVGLASARGSGTSGYVQTNKFHRDASRLTRDAKTNEGWRARDRDGGAGATTTRRPSAAILEHNALRAIEVACAELEERMASEGASEGAIEAAIEKTRRDGRDALRRRRETATKAKSEARDESTHGVMQRKEEEMERLARAFGVDKRERDAREGDAFDRELQQTLREEKRAAREEEERRRARERRRAEKREKKAKKRAKKREKRERKERERREKSKRRGEREAEDAKRNAARFREELDVVDAEIKRRARG</sequence>
<feature type="compositionally biased region" description="Basic and acidic residues" evidence="1">
    <location>
        <begin position="207"/>
        <end position="234"/>
    </location>
</feature>
<name>A4RYD6_OSTLU</name>
<dbReference type="Proteomes" id="UP000001568">
    <property type="component" value="Chromosome 6"/>
</dbReference>
<dbReference type="EMBL" id="CP000586">
    <property type="protein sequence ID" value="ABO96660.1"/>
    <property type="molecule type" value="Genomic_DNA"/>
</dbReference>
<dbReference type="InterPro" id="IPR051372">
    <property type="entry name" value="CWC21"/>
</dbReference>
<feature type="region of interest" description="Disordered" evidence="1">
    <location>
        <begin position="82"/>
        <end position="234"/>
    </location>
</feature>
<keyword evidence="3" id="KW-1185">Reference proteome</keyword>
<dbReference type="GeneID" id="5002399"/>
<dbReference type="AlphaFoldDB" id="A4RYD6"/>
<dbReference type="STRING" id="436017.A4RYD6"/>